<comment type="caution">
    <text evidence="2">The sequence shown here is derived from an EMBL/GenBank/DDBJ whole genome shotgun (WGS) entry which is preliminary data.</text>
</comment>
<protein>
    <recommendedName>
        <fullName evidence="4">C-type lectin domain-containing protein</fullName>
    </recommendedName>
</protein>
<accession>A0A3R7PNT7</accession>
<dbReference type="SUPFAM" id="SSF56436">
    <property type="entry name" value="C-type lectin-like"/>
    <property type="match status" value="1"/>
</dbReference>
<dbReference type="AlphaFoldDB" id="A0A3R7PNT7"/>
<feature type="compositionally biased region" description="Polar residues" evidence="1">
    <location>
        <begin position="24"/>
        <end position="35"/>
    </location>
</feature>
<evidence type="ECO:0000256" key="1">
    <source>
        <dbReference type="SAM" id="MobiDB-lite"/>
    </source>
</evidence>
<reference evidence="2 3" key="2">
    <citation type="submission" date="2019-01" db="EMBL/GenBank/DDBJ databases">
        <title>The decoding of complex shrimp genome reveals the adaptation for benthos swimmer, frequently molting mechanism and breeding impact on genome.</title>
        <authorList>
            <person name="Sun Y."/>
            <person name="Gao Y."/>
            <person name="Yu Y."/>
        </authorList>
    </citation>
    <scope>NUCLEOTIDE SEQUENCE [LARGE SCALE GENOMIC DNA]</scope>
    <source>
        <tissue evidence="2">Muscle</tissue>
    </source>
</reference>
<gene>
    <name evidence="2" type="ORF">C7M84_003352</name>
</gene>
<keyword evidence="3" id="KW-1185">Reference proteome</keyword>
<dbReference type="EMBL" id="QCYY01001454">
    <property type="protein sequence ID" value="ROT77934.1"/>
    <property type="molecule type" value="Genomic_DNA"/>
</dbReference>
<feature type="region of interest" description="Disordered" evidence="1">
    <location>
        <begin position="1"/>
        <end position="41"/>
    </location>
</feature>
<evidence type="ECO:0000313" key="2">
    <source>
        <dbReference type="EMBL" id="ROT77934.1"/>
    </source>
</evidence>
<dbReference type="CDD" id="cd00037">
    <property type="entry name" value="CLECT"/>
    <property type="match status" value="1"/>
</dbReference>
<name>A0A3R7PNT7_PENVA</name>
<dbReference type="InterPro" id="IPR016187">
    <property type="entry name" value="CTDL_fold"/>
</dbReference>
<sequence length="471" mass="52014">MPAPLMPAPLDASSSRDTRHQRGPSASTGGQTPVVSGTAPVPPNIADTSTAAMAPQVLRREVGGHTSLDRAGYFPSCNGIRDGNRLPVWNCYYYTLTEEGAREECRWACRRQGRFLASLLTQEDLDRFMAFWPSAGGAEVHLSLYREAGVPEWRLHDVPFSSSELGQLPLPFSLNGSTALYAAFDTTTKALTHFLRWTAGETLAGTGVHCMETQYPSSTYRHVELTYAPGFKKAGKECTNRGQQLALYMSLAEYTQLVAQAPPSVPYNAFAVRYTALQKRLEWILPAIQMQRTPLNHLTPPTDGSGSCYFPEKVTTTTPHSLKFKRGRCTTVGKGVCMPIPKIAEPGMQYTYSVHGFAAGNDPWFEARRLALQLAVLKTPSHVTAVFAQIDAAEWTQEYYHVALHWSHGLSLLVWEDDTPYNLTPLASDPMTTEQPADASDCYYLRQEGGRFLGFFGGSCDHNSLLAMRKV</sequence>
<evidence type="ECO:0008006" key="4">
    <source>
        <dbReference type="Google" id="ProtNLM"/>
    </source>
</evidence>
<organism evidence="2 3">
    <name type="scientific">Penaeus vannamei</name>
    <name type="common">Whiteleg shrimp</name>
    <name type="synonym">Litopenaeus vannamei</name>
    <dbReference type="NCBI Taxonomy" id="6689"/>
    <lineage>
        <taxon>Eukaryota</taxon>
        <taxon>Metazoa</taxon>
        <taxon>Ecdysozoa</taxon>
        <taxon>Arthropoda</taxon>
        <taxon>Crustacea</taxon>
        <taxon>Multicrustacea</taxon>
        <taxon>Malacostraca</taxon>
        <taxon>Eumalacostraca</taxon>
        <taxon>Eucarida</taxon>
        <taxon>Decapoda</taxon>
        <taxon>Dendrobranchiata</taxon>
        <taxon>Penaeoidea</taxon>
        <taxon>Penaeidae</taxon>
        <taxon>Penaeus</taxon>
    </lineage>
</organism>
<proteinExistence type="predicted"/>
<evidence type="ECO:0000313" key="3">
    <source>
        <dbReference type="Proteomes" id="UP000283509"/>
    </source>
</evidence>
<dbReference type="Proteomes" id="UP000283509">
    <property type="component" value="Unassembled WGS sequence"/>
</dbReference>
<reference evidence="2 3" key="1">
    <citation type="submission" date="2018-04" db="EMBL/GenBank/DDBJ databases">
        <authorList>
            <person name="Zhang X."/>
            <person name="Yuan J."/>
            <person name="Li F."/>
            <person name="Xiang J."/>
        </authorList>
    </citation>
    <scope>NUCLEOTIDE SEQUENCE [LARGE SCALE GENOMIC DNA]</scope>
    <source>
        <tissue evidence="2">Muscle</tissue>
    </source>
</reference>